<dbReference type="Gene3D" id="1.10.510.10">
    <property type="entry name" value="Transferase(Phosphotransferase) domain 1"/>
    <property type="match status" value="1"/>
</dbReference>
<dbReference type="InterPro" id="IPR000014">
    <property type="entry name" value="PAS"/>
</dbReference>
<dbReference type="GO" id="GO:0004674">
    <property type="term" value="F:protein serine/threonine kinase activity"/>
    <property type="evidence" value="ECO:0007669"/>
    <property type="project" value="TreeGrafter"/>
</dbReference>
<dbReference type="InterPro" id="IPR000719">
    <property type="entry name" value="Prot_kinase_dom"/>
</dbReference>
<evidence type="ECO:0000256" key="4">
    <source>
        <dbReference type="SAM" id="MobiDB-lite"/>
    </source>
</evidence>
<dbReference type="PANTHER" id="PTHR24346">
    <property type="entry name" value="MAP/MICROTUBULE AFFINITY-REGULATING KINASE"/>
    <property type="match status" value="1"/>
</dbReference>
<organism evidence="6 7">
    <name type="scientific">Dimorphilus gyrociliatus</name>
    <dbReference type="NCBI Taxonomy" id="2664684"/>
    <lineage>
        <taxon>Eukaryota</taxon>
        <taxon>Metazoa</taxon>
        <taxon>Spiralia</taxon>
        <taxon>Lophotrochozoa</taxon>
        <taxon>Annelida</taxon>
        <taxon>Polychaeta</taxon>
        <taxon>Polychaeta incertae sedis</taxon>
        <taxon>Dinophilidae</taxon>
        <taxon>Dimorphilus</taxon>
    </lineage>
</organism>
<dbReference type="Gene3D" id="3.30.200.20">
    <property type="entry name" value="Phosphorylase Kinase, domain 1"/>
    <property type="match status" value="1"/>
</dbReference>
<accession>A0A7I8VA56</accession>
<dbReference type="GO" id="GO:0045719">
    <property type="term" value="P:negative regulation of glycogen biosynthetic process"/>
    <property type="evidence" value="ECO:0007669"/>
    <property type="project" value="TreeGrafter"/>
</dbReference>
<dbReference type="AlphaFoldDB" id="A0A7I8VA56"/>
<dbReference type="PANTHER" id="PTHR24346:SF51">
    <property type="entry name" value="PAS DOMAIN-CONTAINING SERINE_THREONINE-PROTEIN KINASE"/>
    <property type="match status" value="1"/>
</dbReference>
<proteinExistence type="predicted"/>
<dbReference type="EMBL" id="CAJFCJ010000003">
    <property type="protein sequence ID" value="CAD5113121.1"/>
    <property type="molecule type" value="Genomic_DNA"/>
</dbReference>
<sequence>MDTKKTSSVLDVSTNKDSSISITPKLRKSVDGISRNANFTPSSMEKLKRVRYSFESSGKTPLKRRNQSKEESNSKGNPSLHIHTDESEYVVGNGIDDINFSPCQLTHNSSLNMSFNDSFHRTIWKNSEKLFPSNDRKGSLAVMFVDKKSSKVLTCNEKSYELLECTENDLIDCKINDVLKSFEETSKKIVQIKTFKGEDLSVCLWVRKLAEGFLVMMEKVQCITGNLTLNKDKEIVYVDEEIGVLYGSSEELLGTHIKMFLPQFDMNKNIQYTCGLSIDDFVFPTRLERVDDKTIKLEAFLYLTGVVSVNTEGSIVNINNHLGSILLGYKSSSELRGNLISTILPELSSDENSTNLMSDVSSDKVDNIIEKLDHSLNIKNNIMIEEGSFGGFVRHDDGSFLPVMYDIEKTEQDLWLIWIKYGDVPYFHSYTDKDASKYSLIEEVNDENGLFTNKFESDRKFNDNYEVLEQIGKGAFGYVFIARQLSTDAKVVVKKIKKEKVLRKGWIKTEKGFDLPLEIVILLKIRHNNIVHALEAYESEKYFELIMKKHGNGMDMFELIEQASSYSKHNSGLEEPLAAFMFRQIASGVAYLHEKNIVHRDIKDENIIVDTAAWTLQIIDFGSAATIADGKTFGSFCGTVEYCSPEVLLGKRYRGPELDAFSLGVTLYTMVYGENPFGNAEETIECIVRPPVPSSDKLISLLLGLLAPNPKNRMTAFEASNNSWSVQDVDLNNYPSEKVIGSFEFRGNTAGDFRKDSYQTPIRNRKKSNSNQDECRKELFRKSF</sequence>
<dbReference type="GO" id="GO:0005524">
    <property type="term" value="F:ATP binding"/>
    <property type="evidence" value="ECO:0007669"/>
    <property type="project" value="UniProtKB-UniRule"/>
</dbReference>
<dbReference type="OrthoDB" id="10252171at2759"/>
<evidence type="ECO:0000256" key="3">
    <source>
        <dbReference type="PROSITE-ProRule" id="PRU10141"/>
    </source>
</evidence>
<keyword evidence="1 3" id="KW-0547">Nucleotide-binding</keyword>
<reference evidence="6 7" key="1">
    <citation type="submission" date="2020-08" db="EMBL/GenBank/DDBJ databases">
        <authorList>
            <person name="Hejnol A."/>
        </authorList>
    </citation>
    <scope>NUCLEOTIDE SEQUENCE [LARGE SCALE GENOMIC DNA]</scope>
</reference>
<evidence type="ECO:0000313" key="7">
    <source>
        <dbReference type="Proteomes" id="UP000549394"/>
    </source>
</evidence>
<evidence type="ECO:0000259" key="5">
    <source>
        <dbReference type="PROSITE" id="PS50011"/>
    </source>
</evidence>
<dbReference type="PROSITE" id="PS00108">
    <property type="entry name" value="PROTEIN_KINASE_ST"/>
    <property type="match status" value="1"/>
</dbReference>
<feature type="domain" description="Protein kinase" evidence="5">
    <location>
        <begin position="465"/>
        <end position="725"/>
    </location>
</feature>
<evidence type="ECO:0000313" key="6">
    <source>
        <dbReference type="EMBL" id="CAD5113121.1"/>
    </source>
</evidence>
<evidence type="ECO:0000256" key="2">
    <source>
        <dbReference type="ARBA" id="ARBA00022840"/>
    </source>
</evidence>
<keyword evidence="7" id="KW-1185">Reference proteome</keyword>
<dbReference type="Pfam" id="PF13426">
    <property type="entry name" value="PAS_9"/>
    <property type="match status" value="1"/>
</dbReference>
<dbReference type="InterPro" id="IPR017441">
    <property type="entry name" value="Protein_kinase_ATP_BS"/>
</dbReference>
<dbReference type="PROSITE" id="PS00107">
    <property type="entry name" value="PROTEIN_KINASE_ATP"/>
    <property type="match status" value="1"/>
</dbReference>
<evidence type="ECO:0000256" key="1">
    <source>
        <dbReference type="ARBA" id="ARBA00022741"/>
    </source>
</evidence>
<dbReference type="Pfam" id="PF00069">
    <property type="entry name" value="Pkinase"/>
    <property type="match status" value="1"/>
</dbReference>
<comment type="caution">
    <text evidence="6">The sequence shown here is derived from an EMBL/GenBank/DDBJ whole genome shotgun (WGS) entry which is preliminary data.</text>
</comment>
<dbReference type="InterPro" id="IPR008271">
    <property type="entry name" value="Ser/Thr_kinase_AS"/>
</dbReference>
<keyword evidence="2 3" id="KW-0067">ATP-binding</keyword>
<gene>
    <name evidence="6" type="ORF">DGYR_LOCUS2161</name>
</gene>
<name>A0A7I8VA56_9ANNE</name>
<dbReference type="PROSITE" id="PS50011">
    <property type="entry name" value="PROTEIN_KINASE_DOM"/>
    <property type="match status" value="1"/>
</dbReference>
<protein>
    <submittedName>
        <fullName evidence="6">DgyrCDS2311</fullName>
    </submittedName>
</protein>
<dbReference type="GO" id="GO:0005829">
    <property type="term" value="C:cytosol"/>
    <property type="evidence" value="ECO:0007669"/>
    <property type="project" value="TreeGrafter"/>
</dbReference>
<dbReference type="GO" id="GO:0035556">
    <property type="term" value="P:intracellular signal transduction"/>
    <property type="evidence" value="ECO:0007669"/>
    <property type="project" value="TreeGrafter"/>
</dbReference>
<feature type="binding site" evidence="3">
    <location>
        <position position="495"/>
    </location>
    <ligand>
        <name>ATP</name>
        <dbReference type="ChEBI" id="CHEBI:30616"/>
    </ligand>
</feature>
<dbReference type="SUPFAM" id="SSF56112">
    <property type="entry name" value="Protein kinase-like (PK-like)"/>
    <property type="match status" value="1"/>
</dbReference>
<dbReference type="Proteomes" id="UP000549394">
    <property type="component" value="Unassembled WGS sequence"/>
</dbReference>
<dbReference type="GO" id="GO:0005634">
    <property type="term" value="C:nucleus"/>
    <property type="evidence" value="ECO:0007669"/>
    <property type="project" value="TreeGrafter"/>
</dbReference>
<dbReference type="SMART" id="SM00220">
    <property type="entry name" value="S_TKc"/>
    <property type="match status" value="1"/>
</dbReference>
<dbReference type="InterPro" id="IPR011009">
    <property type="entry name" value="Kinase-like_dom_sf"/>
</dbReference>
<feature type="region of interest" description="Disordered" evidence="4">
    <location>
        <begin position="53"/>
        <end position="82"/>
    </location>
</feature>